<evidence type="ECO:0000313" key="3">
    <source>
        <dbReference type="EMBL" id="TWP51552.1"/>
    </source>
</evidence>
<proteinExistence type="predicted"/>
<dbReference type="Proteomes" id="UP000316639">
    <property type="component" value="Unassembled WGS sequence"/>
</dbReference>
<dbReference type="InterPro" id="IPR001343">
    <property type="entry name" value="Hemolysn_Ca-bd"/>
</dbReference>
<dbReference type="PRINTS" id="PR00313">
    <property type="entry name" value="CABNDNGRPT"/>
</dbReference>
<dbReference type="PANTHER" id="PTHR38340">
    <property type="entry name" value="S-LAYER PROTEIN"/>
    <property type="match status" value="1"/>
</dbReference>
<keyword evidence="4" id="KW-1185">Reference proteome</keyword>
<dbReference type="PANTHER" id="PTHR38340:SF1">
    <property type="entry name" value="S-LAYER PROTEIN"/>
    <property type="match status" value="1"/>
</dbReference>
<dbReference type="SUPFAM" id="SSF51120">
    <property type="entry name" value="beta-Roll"/>
    <property type="match status" value="2"/>
</dbReference>
<dbReference type="AlphaFoldDB" id="A0A563EVE8"/>
<comment type="caution">
    <text evidence="3">The sequence shown here is derived from an EMBL/GenBank/DDBJ whole genome shotgun (WGS) entry which is preliminary data.</text>
</comment>
<dbReference type="InterPro" id="IPR011049">
    <property type="entry name" value="Serralysin-like_metalloprot_C"/>
</dbReference>
<reference evidence="3 4" key="1">
    <citation type="submission" date="2019-07" db="EMBL/GenBank/DDBJ databases">
        <title>Lentzea xizangensis sp. nov., isolated from Qinghai-Tibetan Plateau Soils.</title>
        <authorList>
            <person name="Huang J."/>
        </authorList>
    </citation>
    <scope>NUCLEOTIDE SEQUENCE [LARGE SCALE GENOMIC DNA]</scope>
    <source>
        <strain evidence="3 4">FXJ1.1311</strain>
    </source>
</reference>
<evidence type="ECO:0000256" key="2">
    <source>
        <dbReference type="ARBA" id="ARBA00022525"/>
    </source>
</evidence>
<dbReference type="Gene3D" id="2.150.10.10">
    <property type="entry name" value="Serralysin-like metalloprotease, C-terminal"/>
    <property type="match status" value="2"/>
</dbReference>
<comment type="subcellular location">
    <subcellularLocation>
        <location evidence="1">Secreted</location>
    </subcellularLocation>
</comment>
<dbReference type="GO" id="GO:0005509">
    <property type="term" value="F:calcium ion binding"/>
    <property type="evidence" value="ECO:0007669"/>
    <property type="project" value="InterPro"/>
</dbReference>
<dbReference type="EMBL" id="VOBR01000008">
    <property type="protein sequence ID" value="TWP51552.1"/>
    <property type="molecule type" value="Genomic_DNA"/>
</dbReference>
<dbReference type="InterPro" id="IPR050557">
    <property type="entry name" value="RTX_toxin/Mannuronan_C5-epim"/>
</dbReference>
<sequence>MGGSPAPEVRREAPEVPGEQALGGRRFVNRELGFCMCARRIGLMAQGTQKFRPLWMWCGGRVVRPTRIGFDAQRVCGNQSEALRLSEGIDRLMLKNLRVAALKAGAVATVVSAAALVSVGTAHAAAGATVSTSGNQIAYIASGGANNNLEVTQDAGFYWFDDIVDLAPGNGCSWMPGHDKTVVRCGGAGIASISIYTAGGDDIVDARVHSVWIPMLILGGTGDDLLAGQNGNDVVEGGSDFDRVYGNQGNDTLFGGHRTIADNTSGNFIVGGGGDDDMYGGSKNDEMDGQQGNDYMWGDSGNDTMRGGDGNDHMRGFNGNDTLLGENGDDNLEGGAHTNTVNGGANTDTCTGGPTFVSCETVLG</sequence>
<organism evidence="3 4">
    <name type="scientific">Lentzea tibetensis</name>
    <dbReference type="NCBI Taxonomy" id="2591470"/>
    <lineage>
        <taxon>Bacteria</taxon>
        <taxon>Bacillati</taxon>
        <taxon>Actinomycetota</taxon>
        <taxon>Actinomycetes</taxon>
        <taxon>Pseudonocardiales</taxon>
        <taxon>Pseudonocardiaceae</taxon>
        <taxon>Lentzea</taxon>
    </lineage>
</organism>
<dbReference type="GO" id="GO:0005576">
    <property type="term" value="C:extracellular region"/>
    <property type="evidence" value="ECO:0007669"/>
    <property type="project" value="UniProtKB-SubCell"/>
</dbReference>
<name>A0A563EVE8_9PSEU</name>
<gene>
    <name evidence="3" type="ORF">FKR81_15265</name>
</gene>
<keyword evidence="2" id="KW-0964">Secreted</keyword>
<dbReference type="Pfam" id="PF00353">
    <property type="entry name" value="HemolysinCabind"/>
    <property type="match status" value="3"/>
</dbReference>
<dbReference type="OrthoDB" id="3738669at2"/>
<accession>A0A563EVE8</accession>
<evidence type="ECO:0000256" key="1">
    <source>
        <dbReference type="ARBA" id="ARBA00004613"/>
    </source>
</evidence>
<protein>
    <submittedName>
        <fullName evidence="3">Calcium-binding protein</fullName>
    </submittedName>
</protein>
<evidence type="ECO:0000313" key="4">
    <source>
        <dbReference type="Proteomes" id="UP000316639"/>
    </source>
</evidence>